<sequence>MTSAASGPDAIFADARLAAVYDAFEGDRDDLAAYAAMAEEFRASHILDIGCGTGAFATSMARRGLRVTAADPAEASLTVAQGKPGAAAVRWVHGTAQDVLPLQADLAFMTANVAQVFLTDAEWMSCLHAIRAALRPGGRLVFESRDPRRRAWEDWTRARTHRLVRTAAEGEADRWEQLRSVDGEFVTFETVTVFRRDGERIDSSSTLRFRSREALAETVERAGFTVEEVRDAPDRPGREFVFVARRPGESSPGERNAHD</sequence>
<dbReference type="SUPFAM" id="SSF53335">
    <property type="entry name" value="S-adenosyl-L-methionine-dependent methyltransferases"/>
    <property type="match status" value="1"/>
</dbReference>
<accession>A0ABN2WD37</accession>
<dbReference type="PANTHER" id="PTHR43464">
    <property type="entry name" value="METHYLTRANSFERASE"/>
    <property type="match status" value="1"/>
</dbReference>
<evidence type="ECO:0000256" key="3">
    <source>
        <dbReference type="ARBA" id="ARBA00022691"/>
    </source>
</evidence>
<protein>
    <submittedName>
        <fullName evidence="5">Class I SAM-dependent methyltransferase</fullName>
    </submittedName>
</protein>
<dbReference type="CDD" id="cd02440">
    <property type="entry name" value="AdoMet_MTases"/>
    <property type="match status" value="1"/>
</dbReference>
<name>A0ABN2WD37_9MICO</name>
<keyword evidence="6" id="KW-1185">Reference proteome</keyword>
<evidence type="ECO:0000256" key="2">
    <source>
        <dbReference type="ARBA" id="ARBA00022679"/>
    </source>
</evidence>
<feature type="domain" description="Methyltransferase" evidence="4">
    <location>
        <begin position="46"/>
        <end position="138"/>
    </location>
</feature>
<dbReference type="InterPro" id="IPR029063">
    <property type="entry name" value="SAM-dependent_MTases_sf"/>
</dbReference>
<proteinExistence type="predicted"/>
<dbReference type="RefSeq" id="WP_344334459.1">
    <property type="nucleotide sequence ID" value="NZ_BAAAPZ010000002.1"/>
</dbReference>
<evidence type="ECO:0000256" key="1">
    <source>
        <dbReference type="ARBA" id="ARBA00022603"/>
    </source>
</evidence>
<dbReference type="Gene3D" id="3.40.50.150">
    <property type="entry name" value="Vaccinia Virus protein VP39"/>
    <property type="match status" value="1"/>
</dbReference>
<dbReference type="GO" id="GO:0032259">
    <property type="term" value="P:methylation"/>
    <property type="evidence" value="ECO:0007669"/>
    <property type="project" value="UniProtKB-KW"/>
</dbReference>
<dbReference type="GO" id="GO:0008168">
    <property type="term" value="F:methyltransferase activity"/>
    <property type="evidence" value="ECO:0007669"/>
    <property type="project" value="UniProtKB-KW"/>
</dbReference>
<dbReference type="InterPro" id="IPR041698">
    <property type="entry name" value="Methyltransf_25"/>
</dbReference>
<dbReference type="PANTHER" id="PTHR43464:SF19">
    <property type="entry name" value="UBIQUINONE BIOSYNTHESIS O-METHYLTRANSFERASE, MITOCHONDRIAL"/>
    <property type="match status" value="1"/>
</dbReference>
<dbReference type="EMBL" id="BAAAPZ010000002">
    <property type="protein sequence ID" value="GAA2087539.1"/>
    <property type="molecule type" value="Genomic_DNA"/>
</dbReference>
<keyword evidence="3" id="KW-0949">S-adenosyl-L-methionine</keyword>
<organism evidence="5 6">
    <name type="scientific">Brevibacterium salitolerans</name>
    <dbReference type="NCBI Taxonomy" id="1403566"/>
    <lineage>
        <taxon>Bacteria</taxon>
        <taxon>Bacillati</taxon>
        <taxon>Actinomycetota</taxon>
        <taxon>Actinomycetes</taxon>
        <taxon>Micrococcales</taxon>
        <taxon>Brevibacteriaceae</taxon>
        <taxon>Brevibacterium</taxon>
    </lineage>
</organism>
<gene>
    <name evidence="5" type="ORF">GCM10009823_01970</name>
</gene>
<dbReference type="Pfam" id="PF13649">
    <property type="entry name" value="Methyltransf_25"/>
    <property type="match status" value="1"/>
</dbReference>
<dbReference type="Proteomes" id="UP001500984">
    <property type="component" value="Unassembled WGS sequence"/>
</dbReference>
<evidence type="ECO:0000313" key="6">
    <source>
        <dbReference type="Proteomes" id="UP001500984"/>
    </source>
</evidence>
<reference evidence="5 6" key="1">
    <citation type="journal article" date="2019" name="Int. J. Syst. Evol. Microbiol.">
        <title>The Global Catalogue of Microorganisms (GCM) 10K type strain sequencing project: providing services to taxonomists for standard genome sequencing and annotation.</title>
        <authorList>
            <consortium name="The Broad Institute Genomics Platform"/>
            <consortium name="The Broad Institute Genome Sequencing Center for Infectious Disease"/>
            <person name="Wu L."/>
            <person name="Ma J."/>
        </authorList>
    </citation>
    <scope>NUCLEOTIDE SEQUENCE [LARGE SCALE GENOMIC DNA]</scope>
    <source>
        <strain evidence="5 6">JCM 15900</strain>
    </source>
</reference>
<keyword evidence="2" id="KW-0808">Transferase</keyword>
<evidence type="ECO:0000259" key="4">
    <source>
        <dbReference type="Pfam" id="PF13649"/>
    </source>
</evidence>
<evidence type="ECO:0000313" key="5">
    <source>
        <dbReference type="EMBL" id="GAA2087539.1"/>
    </source>
</evidence>
<comment type="caution">
    <text evidence="5">The sequence shown here is derived from an EMBL/GenBank/DDBJ whole genome shotgun (WGS) entry which is preliminary data.</text>
</comment>
<keyword evidence="1 5" id="KW-0489">Methyltransferase</keyword>